<dbReference type="Proteomes" id="UP001178507">
    <property type="component" value="Unassembled WGS sequence"/>
</dbReference>
<comment type="caution">
    <text evidence="2">The sequence shown here is derived from an EMBL/GenBank/DDBJ whole genome shotgun (WGS) entry which is preliminary data.</text>
</comment>
<dbReference type="AlphaFoldDB" id="A0AA36HW45"/>
<dbReference type="EMBL" id="CAUJNA010000394">
    <property type="protein sequence ID" value="CAJ1376433.1"/>
    <property type="molecule type" value="Genomic_DNA"/>
</dbReference>
<proteinExistence type="predicted"/>
<protein>
    <submittedName>
        <fullName evidence="2">Uncharacterized protein</fullName>
    </submittedName>
</protein>
<gene>
    <name evidence="2" type="ORF">EVOR1521_LOCUS5507</name>
</gene>
<evidence type="ECO:0000313" key="2">
    <source>
        <dbReference type="EMBL" id="CAJ1376433.1"/>
    </source>
</evidence>
<evidence type="ECO:0000313" key="3">
    <source>
        <dbReference type="Proteomes" id="UP001178507"/>
    </source>
</evidence>
<evidence type="ECO:0000256" key="1">
    <source>
        <dbReference type="SAM" id="MobiDB-lite"/>
    </source>
</evidence>
<accession>A0AA36HW45</accession>
<name>A0AA36HW45_9DINO</name>
<feature type="region of interest" description="Disordered" evidence="1">
    <location>
        <begin position="107"/>
        <end position="151"/>
    </location>
</feature>
<organism evidence="2 3">
    <name type="scientific">Effrenium voratum</name>
    <dbReference type="NCBI Taxonomy" id="2562239"/>
    <lineage>
        <taxon>Eukaryota</taxon>
        <taxon>Sar</taxon>
        <taxon>Alveolata</taxon>
        <taxon>Dinophyceae</taxon>
        <taxon>Suessiales</taxon>
        <taxon>Symbiodiniaceae</taxon>
        <taxon>Effrenium</taxon>
    </lineage>
</organism>
<reference evidence="2" key="1">
    <citation type="submission" date="2023-08" db="EMBL/GenBank/DDBJ databases">
        <authorList>
            <person name="Chen Y."/>
            <person name="Shah S."/>
            <person name="Dougan E. K."/>
            <person name="Thang M."/>
            <person name="Chan C."/>
        </authorList>
    </citation>
    <scope>NUCLEOTIDE SEQUENCE</scope>
</reference>
<sequence>MWQWPALNAVKQSGNVQCVAFYQFDFQAQVAKPTRLLLRTAGPLQDFMCTEMPKFDTAGVYLGPLPRRHIPAMKQRGHGGFATTGSEQWPSEMCKWVAEQVMTSWNSRSQKLDEGEVTVHSPVDQKEVKQPGEQTTGSKQPQQAAVPDTNQQRIRRCRAPGNFRPYHDGAGLCSPGRCDLADRRWADIPPLRDELEGCVYRAVGGRENLELEAFHMAIKGEAGCCLVQNEGLKSELRNIVVNWLKRRGSGRSDLGRCADGQPFFLPLMSELLREVGDPDWSFLLQGEEGFPAGILRPLPRTPAVYEEQTSWKLDEGMWYQATQWADNYHSVAEHEQFVRESFDQEVDEGLMEKLTTQELRERYGNNVAVASLAVLVEDSHGAKKRIIHDGSNHVCVNHRIRCRDKLRSPGAREKLYLLDYYRSSATCLFSLVGDISKAHRRFRYHPSERGMLACRVSSADNHVYINKVGTFGIGSAAYWWSRISGQVSGWCFNS</sequence>
<feature type="compositionally biased region" description="Polar residues" evidence="1">
    <location>
        <begin position="132"/>
        <end position="151"/>
    </location>
</feature>
<keyword evidence="3" id="KW-1185">Reference proteome</keyword>